<dbReference type="Gene3D" id="3.40.190.290">
    <property type="match status" value="1"/>
</dbReference>
<keyword evidence="4" id="KW-0804">Transcription</keyword>
<dbReference type="AlphaFoldDB" id="A0A6G8RZJ8"/>
<evidence type="ECO:0000256" key="1">
    <source>
        <dbReference type="ARBA" id="ARBA00009437"/>
    </source>
</evidence>
<evidence type="ECO:0000256" key="4">
    <source>
        <dbReference type="ARBA" id="ARBA00023163"/>
    </source>
</evidence>
<dbReference type="Pfam" id="PF00126">
    <property type="entry name" value="HTH_1"/>
    <property type="match status" value="1"/>
</dbReference>
<evidence type="ECO:0000259" key="5">
    <source>
        <dbReference type="PROSITE" id="PS50931"/>
    </source>
</evidence>
<dbReference type="PANTHER" id="PTHR30537">
    <property type="entry name" value="HTH-TYPE TRANSCRIPTIONAL REGULATOR"/>
    <property type="match status" value="1"/>
</dbReference>
<dbReference type="PANTHER" id="PTHR30537:SF5">
    <property type="entry name" value="HTH-TYPE TRANSCRIPTIONAL ACTIVATOR TTDR-RELATED"/>
    <property type="match status" value="1"/>
</dbReference>
<keyword evidence="2" id="KW-0805">Transcription regulation</keyword>
<dbReference type="SUPFAM" id="SSF53850">
    <property type="entry name" value="Periplasmic binding protein-like II"/>
    <property type="match status" value="1"/>
</dbReference>
<dbReference type="Gene3D" id="1.10.10.10">
    <property type="entry name" value="Winged helix-like DNA-binding domain superfamily/Winged helix DNA-binding domain"/>
    <property type="match status" value="1"/>
</dbReference>
<accession>A0A6G8RZJ8</accession>
<dbReference type="GO" id="GO:0043565">
    <property type="term" value="F:sequence-specific DNA binding"/>
    <property type="evidence" value="ECO:0007669"/>
    <property type="project" value="TreeGrafter"/>
</dbReference>
<evidence type="ECO:0000256" key="3">
    <source>
        <dbReference type="ARBA" id="ARBA00023125"/>
    </source>
</evidence>
<dbReference type="Proteomes" id="UP000502297">
    <property type="component" value="Chromosome"/>
</dbReference>
<organism evidence="6 7">
    <name type="scientific">Acinetobacter shaoyimingii</name>
    <dbReference type="NCBI Taxonomy" id="2715164"/>
    <lineage>
        <taxon>Bacteria</taxon>
        <taxon>Pseudomonadati</taxon>
        <taxon>Pseudomonadota</taxon>
        <taxon>Gammaproteobacteria</taxon>
        <taxon>Moraxellales</taxon>
        <taxon>Moraxellaceae</taxon>
        <taxon>Acinetobacter</taxon>
    </lineage>
</organism>
<dbReference type="KEGG" id="asha:G8E00_16235"/>
<evidence type="ECO:0000313" key="7">
    <source>
        <dbReference type="Proteomes" id="UP000502297"/>
    </source>
</evidence>
<sequence>MNSLPYSIDDLYWFVLIANAGSLSAARRYDIAKSTLSNRLSRLESALNIKLLNRNTNASSLTDAGKIFLKEISPLFHQIETLTGDLTNLEIHPKGGIRIAASGTFGKLVVLPLISKFLLQYPQIDIDIDLNDKKIDLISGGYDLAIRLGELADSTLYAQKIGQVRRILCTSQIYANNYGVPELPEQLADHHFISHNRELSKITLLKEGSIKKFQIHTHLTVTPSEHALAAVEAHLGIAAVAEVQVNHLLKNAKLIHVLPDWSLVPEDIYLVTPTRKYRTLALRLCLDFLKQEIPIQLEKLFSQ</sequence>
<dbReference type="PROSITE" id="PS50931">
    <property type="entry name" value="HTH_LYSR"/>
    <property type="match status" value="1"/>
</dbReference>
<dbReference type="InterPro" id="IPR000847">
    <property type="entry name" value="LysR_HTH_N"/>
</dbReference>
<evidence type="ECO:0000256" key="2">
    <source>
        <dbReference type="ARBA" id="ARBA00023015"/>
    </source>
</evidence>
<dbReference type="InterPro" id="IPR005119">
    <property type="entry name" value="LysR_subst-bd"/>
</dbReference>
<protein>
    <submittedName>
        <fullName evidence="6">LysR family transcriptional regulator</fullName>
    </submittedName>
</protein>
<reference evidence="6 7" key="1">
    <citation type="submission" date="2020-03" db="EMBL/GenBank/DDBJ databases">
        <authorList>
            <person name="Zhu W."/>
        </authorList>
    </citation>
    <scope>NUCLEOTIDE SEQUENCE [LARGE SCALE GENOMIC DNA]</scope>
    <source>
        <strain evidence="6 7">323-1</strain>
    </source>
</reference>
<dbReference type="CDD" id="cd08422">
    <property type="entry name" value="PBP2_CrgA_like"/>
    <property type="match status" value="1"/>
</dbReference>
<feature type="domain" description="HTH lysR-type" evidence="5">
    <location>
        <begin position="6"/>
        <end position="62"/>
    </location>
</feature>
<dbReference type="EMBL" id="CP049801">
    <property type="protein sequence ID" value="QIO07376.1"/>
    <property type="molecule type" value="Genomic_DNA"/>
</dbReference>
<comment type="similarity">
    <text evidence="1">Belongs to the LysR transcriptional regulatory family.</text>
</comment>
<keyword evidence="3" id="KW-0238">DNA-binding</keyword>
<dbReference type="InterPro" id="IPR036390">
    <property type="entry name" value="WH_DNA-bd_sf"/>
</dbReference>
<keyword evidence="7" id="KW-1185">Reference proteome</keyword>
<dbReference type="SUPFAM" id="SSF46785">
    <property type="entry name" value="Winged helix' DNA-binding domain"/>
    <property type="match status" value="1"/>
</dbReference>
<dbReference type="GO" id="GO:0003700">
    <property type="term" value="F:DNA-binding transcription factor activity"/>
    <property type="evidence" value="ECO:0007669"/>
    <property type="project" value="InterPro"/>
</dbReference>
<gene>
    <name evidence="6" type="ORF">G8E00_16235</name>
</gene>
<evidence type="ECO:0000313" key="6">
    <source>
        <dbReference type="EMBL" id="QIO07376.1"/>
    </source>
</evidence>
<dbReference type="Pfam" id="PF03466">
    <property type="entry name" value="LysR_substrate"/>
    <property type="match status" value="1"/>
</dbReference>
<dbReference type="InterPro" id="IPR036388">
    <property type="entry name" value="WH-like_DNA-bd_sf"/>
</dbReference>
<dbReference type="RefSeq" id="WP_166226317.1">
    <property type="nucleotide sequence ID" value="NZ_CP049801.1"/>
</dbReference>
<dbReference type="GO" id="GO:0006351">
    <property type="term" value="P:DNA-templated transcription"/>
    <property type="evidence" value="ECO:0007669"/>
    <property type="project" value="TreeGrafter"/>
</dbReference>
<name>A0A6G8RZJ8_9GAMM</name>
<dbReference type="InterPro" id="IPR058163">
    <property type="entry name" value="LysR-type_TF_proteobact-type"/>
</dbReference>
<proteinExistence type="inferred from homology"/>